<dbReference type="Pfam" id="PF00251">
    <property type="entry name" value="Glyco_hydro_32N"/>
    <property type="match status" value="1"/>
</dbReference>
<dbReference type="RefSeq" id="WP_012996024.1">
    <property type="nucleotide sequence ID" value="NC_013921.1"/>
</dbReference>
<sequence length="775" mass="89612">MNYKINYNVIIIITIIFLTIVFIFLNSQINRGRLIAHWTFDEGKGKEVTEVINGIKAKVNYVFNNAKFKPSSDPLWRQNGVDNGALLFDGYSTYIEYKQFNHPTEAITVSVWVAPRAFEWGDKGQLSSFINQHDKSDKSGFCLGMYRHGTFSFQVGLGETWLEVWNEKDDLQKFKWAHVVGTYDSKTSTIKLFKNGIKVGEKKLPDDLKRLKIKKSTESLMIGRHNQAAAISVFNANMFNGLMDDIKIYNYALSEEEIKNEFEKYVSRYGGKIPEISWDDIKLDPRILADDIYRPQYHAIAPQHWMNEPHAPFYYNGKYHLFYQHNPFGPFWHQIHWGHWVSDDMVHWEFVKEALSPEKDNLAPDGIWSGSATYDENNHPVLFFTAGNDSKIPNQSIGMAKPKDLNDPYLIEWEKYPMPVVEQKPGQGKLGQFRDPFVWKDEKENKWYMLIGSGIPKKGGTALFYVSTDLINWEYKGPFFTIDYDKYSYTGEHWELPVLLPVKNEQGMEKHIFLISPHGAGADVEVFYWLGKFDKENYRFVPEHEEPRLIDLGDSIFTGPSGFVDLKTGRTILFTIAQGDRTPWDEYYAGWAHNAGLPLELSLDKQGDLRISPIRELQSLREKQLVSIENKKVSEVNEDLKYIKGDMLEIQVEIQNINSHRYGIIVRQSQDKREKTSIYYDEEKKGLYINRLNSSLNSTGKGIKGGKLDLEEDTLRLHIYLDRSMVEIYANNKKSITSRVYPTLPDALGIEAFADGEITIKSMKVWKMGSAYKYN</sequence>
<dbReference type="SUPFAM" id="SSF75005">
    <property type="entry name" value="Arabinanase/levansucrase/invertase"/>
    <property type="match status" value="1"/>
</dbReference>
<evidence type="ECO:0000256" key="5">
    <source>
        <dbReference type="ARBA" id="ARBA00023157"/>
    </source>
</evidence>
<dbReference type="KEGG" id="tit:Thit_2108"/>
<dbReference type="SMART" id="SM00640">
    <property type="entry name" value="Glyco_32"/>
    <property type="match status" value="1"/>
</dbReference>
<comment type="similarity">
    <text evidence="1 7">Belongs to the glycosyl hydrolase 32 family.</text>
</comment>
<dbReference type="EMBL" id="CP001936">
    <property type="protein sequence ID" value="ADD03331.1"/>
    <property type="molecule type" value="Genomic_DNA"/>
</dbReference>
<dbReference type="InterPro" id="IPR006558">
    <property type="entry name" value="LamG-like"/>
</dbReference>
<keyword evidence="6 7" id="KW-0326">Glycosidase</keyword>
<gene>
    <name evidence="10" type="ordered locus">Thit_2108</name>
</gene>
<dbReference type="CAZy" id="GH32">
    <property type="family name" value="Glycoside Hydrolase Family 32"/>
</dbReference>
<dbReference type="HOGENOM" id="CLU_001528_7_0_9"/>
<evidence type="ECO:0000256" key="2">
    <source>
        <dbReference type="ARBA" id="ARBA00012758"/>
    </source>
</evidence>
<dbReference type="InterPro" id="IPR001362">
    <property type="entry name" value="Glyco_hydro_32"/>
</dbReference>
<dbReference type="AlphaFoldDB" id="D3T538"/>
<dbReference type="Gene3D" id="2.115.10.20">
    <property type="entry name" value="Glycosyl hydrolase domain, family 43"/>
    <property type="match status" value="1"/>
</dbReference>
<keyword evidence="4 7" id="KW-0378">Hydrolase</keyword>
<dbReference type="InterPro" id="IPR023296">
    <property type="entry name" value="Glyco_hydro_beta-prop_sf"/>
</dbReference>
<keyword evidence="3" id="KW-0732">Signal</keyword>
<evidence type="ECO:0000256" key="8">
    <source>
        <dbReference type="SAM" id="Phobius"/>
    </source>
</evidence>
<feature type="domain" description="LamG-like jellyroll fold" evidence="9">
    <location>
        <begin position="105"/>
        <end position="256"/>
    </location>
</feature>
<dbReference type="Proteomes" id="UP000001552">
    <property type="component" value="Chromosome"/>
</dbReference>
<dbReference type="Pfam" id="PF13385">
    <property type="entry name" value="Laminin_G_3"/>
    <property type="match status" value="1"/>
</dbReference>
<reference evidence="10" key="1">
    <citation type="submission" date="2010-02" db="EMBL/GenBank/DDBJ databases">
        <title>Complete sequence of Thermoanaerobacter italicus Ab9.</title>
        <authorList>
            <consortium name="US DOE Joint Genome Institute"/>
            <person name="Lucas S."/>
            <person name="Copeland A."/>
            <person name="Lapidus A."/>
            <person name="Cheng J.-F."/>
            <person name="Bruce D."/>
            <person name="Goodwin L."/>
            <person name="Pitluck S."/>
            <person name="Chertkov O."/>
            <person name="Detter J.C."/>
            <person name="Han C."/>
            <person name="Tapia R."/>
            <person name="Land M."/>
            <person name="Hauser L."/>
            <person name="Kyrpides N."/>
            <person name="Mikhailova N."/>
            <person name="Hemme C.L."/>
            <person name="Woyke T."/>
        </authorList>
    </citation>
    <scope>NUCLEOTIDE SEQUENCE [LARGE SCALE GENOMIC DNA]</scope>
    <source>
        <strain evidence="10">Ab9</strain>
    </source>
</reference>
<dbReference type="SUPFAM" id="SSF49899">
    <property type="entry name" value="Concanavalin A-like lectins/glucanases"/>
    <property type="match status" value="2"/>
</dbReference>
<dbReference type="EC" id="3.2.1.26" evidence="2"/>
<feature type="transmembrane region" description="Helical" evidence="8">
    <location>
        <begin position="7"/>
        <end position="25"/>
    </location>
</feature>
<proteinExistence type="inferred from homology"/>
<dbReference type="InterPro" id="IPR013320">
    <property type="entry name" value="ConA-like_dom_sf"/>
</dbReference>
<dbReference type="InterPro" id="IPR013148">
    <property type="entry name" value="Glyco_hydro_32_N"/>
</dbReference>
<evidence type="ECO:0000256" key="6">
    <source>
        <dbReference type="ARBA" id="ARBA00023295"/>
    </source>
</evidence>
<dbReference type="PANTHER" id="PTHR43101">
    <property type="entry name" value="BETA-FRUCTOSIDASE"/>
    <property type="match status" value="1"/>
</dbReference>
<evidence type="ECO:0000259" key="9">
    <source>
        <dbReference type="SMART" id="SM00560"/>
    </source>
</evidence>
<dbReference type="GO" id="GO:0004564">
    <property type="term" value="F:beta-fructofuranosidase activity"/>
    <property type="evidence" value="ECO:0007669"/>
    <property type="project" value="UniProtKB-EC"/>
</dbReference>
<keyword evidence="8" id="KW-0472">Membrane</keyword>
<organism evidence="10 11">
    <name type="scientific">Thermoanaerobacter italicus (strain DSM 9252 / Ab9)</name>
    <dbReference type="NCBI Taxonomy" id="580331"/>
    <lineage>
        <taxon>Bacteria</taxon>
        <taxon>Bacillati</taxon>
        <taxon>Bacillota</taxon>
        <taxon>Clostridia</taxon>
        <taxon>Thermoanaerobacterales</taxon>
        <taxon>Thermoanaerobacteraceae</taxon>
        <taxon>Thermoanaerobacter</taxon>
    </lineage>
</organism>
<dbReference type="Gene3D" id="2.60.120.560">
    <property type="entry name" value="Exo-inulinase, domain 1"/>
    <property type="match status" value="1"/>
</dbReference>
<keyword evidence="8" id="KW-0812">Transmembrane</keyword>
<evidence type="ECO:0000256" key="1">
    <source>
        <dbReference type="ARBA" id="ARBA00009902"/>
    </source>
</evidence>
<name>D3T538_THEIA</name>
<keyword evidence="5" id="KW-1015">Disulfide bond</keyword>
<evidence type="ECO:0000256" key="3">
    <source>
        <dbReference type="ARBA" id="ARBA00022729"/>
    </source>
</evidence>
<dbReference type="PANTHER" id="PTHR43101:SF1">
    <property type="entry name" value="BETA-FRUCTOSIDASE"/>
    <property type="match status" value="1"/>
</dbReference>
<evidence type="ECO:0000256" key="4">
    <source>
        <dbReference type="ARBA" id="ARBA00022801"/>
    </source>
</evidence>
<evidence type="ECO:0000256" key="7">
    <source>
        <dbReference type="RuleBase" id="RU362110"/>
    </source>
</evidence>
<dbReference type="CDD" id="cd08996">
    <property type="entry name" value="GH32_FFase"/>
    <property type="match status" value="1"/>
</dbReference>
<dbReference type="InterPro" id="IPR051214">
    <property type="entry name" value="GH32_Enzymes"/>
</dbReference>
<dbReference type="Gene3D" id="2.60.120.200">
    <property type="match status" value="1"/>
</dbReference>
<evidence type="ECO:0000313" key="11">
    <source>
        <dbReference type="Proteomes" id="UP000001552"/>
    </source>
</evidence>
<dbReference type="InterPro" id="IPR013189">
    <property type="entry name" value="Glyco_hydro_32_C"/>
</dbReference>
<dbReference type="SMART" id="SM00560">
    <property type="entry name" value="LamGL"/>
    <property type="match status" value="1"/>
</dbReference>
<protein>
    <recommendedName>
        <fullName evidence="2">beta-fructofuranosidase</fullName>
        <ecNumber evidence="2">3.2.1.26</ecNumber>
    </recommendedName>
</protein>
<keyword evidence="8" id="KW-1133">Transmembrane helix</keyword>
<dbReference type="Pfam" id="PF08244">
    <property type="entry name" value="Glyco_hydro_32C"/>
    <property type="match status" value="1"/>
</dbReference>
<dbReference type="GO" id="GO:0005975">
    <property type="term" value="P:carbohydrate metabolic process"/>
    <property type="evidence" value="ECO:0007669"/>
    <property type="project" value="InterPro"/>
</dbReference>
<accession>D3T538</accession>
<evidence type="ECO:0000313" key="10">
    <source>
        <dbReference type="EMBL" id="ADD03331.1"/>
    </source>
</evidence>
<dbReference type="eggNOG" id="COG1621">
    <property type="taxonomic scope" value="Bacteria"/>
</dbReference>
<keyword evidence="11" id="KW-1185">Reference proteome</keyword>